<proteinExistence type="predicted"/>
<evidence type="ECO:0008006" key="3">
    <source>
        <dbReference type="Google" id="ProtNLM"/>
    </source>
</evidence>
<keyword evidence="2" id="KW-1185">Reference proteome</keyword>
<dbReference type="Proteomes" id="UP001205861">
    <property type="component" value="Unassembled WGS sequence"/>
</dbReference>
<sequence length="126" mass="14278">MNERREIRDAMLRLSCIARTQYHYDPTGQIIGEGPIHYLVELSDLFFIAWENNDIGAMVVNPITRFTLDELDELGAAEAWTVLRVPAEVSEGIQFREIDNAELNEAYLQMARRAIAAPVPPAMYAP</sequence>
<comment type="caution">
    <text evidence="1">The sequence shown here is derived from an EMBL/GenBank/DDBJ whole genome shotgun (WGS) entry which is preliminary data.</text>
</comment>
<name>A0ABT2BNK0_9BURK</name>
<organism evidence="1 2">
    <name type="scientific">Massilia solisilvae</name>
    <dbReference type="NCBI Taxonomy" id="1811225"/>
    <lineage>
        <taxon>Bacteria</taxon>
        <taxon>Pseudomonadati</taxon>
        <taxon>Pseudomonadota</taxon>
        <taxon>Betaproteobacteria</taxon>
        <taxon>Burkholderiales</taxon>
        <taxon>Oxalobacteraceae</taxon>
        <taxon>Telluria group</taxon>
        <taxon>Massilia</taxon>
    </lineage>
</organism>
<dbReference type="EMBL" id="JANUGV010000005">
    <property type="protein sequence ID" value="MCS0610055.1"/>
    <property type="molecule type" value="Genomic_DNA"/>
</dbReference>
<evidence type="ECO:0000313" key="2">
    <source>
        <dbReference type="Proteomes" id="UP001205861"/>
    </source>
</evidence>
<evidence type="ECO:0000313" key="1">
    <source>
        <dbReference type="EMBL" id="MCS0610055.1"/>
    </source>
</evidence>
<gene>
    <name evidence="1" type="ORF">NX773_17955</name>
</gene>
<reference evidence="1 2" key="1">
    <citation type="submission" date="2022-08" db="EMBL/GenBank/DDBJ databases">
        <title>Reclassification of Massilia species as members of the genera Telluria, Duganella, Pseudoduganella, Mokoshia gen. nov. and Zemynaea gen. nov. using orthogonal and non-orthogonal genome-based approaches.</title>
        <authorList>
            <person name="Bowman J.P."/>
        </authorList>
    </citation>
    <scope>NUCLEOTIDE SEQUENCE [LARGE SCALE GENOMIC DNA]</scope>
    <source>
        <strain evidence="1 2">JCM 31607</strain>
    </source>
</reference>
<protein>
    <recommendedName>
        <fullName evidence="3">DUF2750 domain-containing protein</fullName>
    </recommendedName>
</protein>
<accession>A0ABT2BNK0</accession>
<dbReference type="RefSeq" id="WP_258857670.1">
    <property type="nucleotide sequence ID" value="NZ_JANUGV010000005.1"/>
</dbReference>